<name>A0A1G6G9Q9_BACOV</name>
<comment type="cofactor">
    <cofactor evidence="1">
        <name>Ca(2+)</name>
        <dbReference type="ChEBI" id="CHEBI:29108"/>
    </cofactor>
</comment>
<evidence type="ECO:0000256" key="2">
    <source>
        <dbReference type="ARBA" id="ARBA00011245"/>
    </source>
</evidence>
<dbReference type="Gene3D" id="2.70.98.10">
    <property type="match status" value="1"/>
</dbReference>
<dbReference type="InterPro" id="IPR029486">
    <property type="entry name" value="GH97_N"/>
</dbReference>
<evidence type="ECO:0000313" key="11">
    <source>
        <dbReference type="Proteomes" id="UP000183670"/>
    </source>
</evidence>
<dbReference type="InterPro" id="IPR014718">
    <property type="entry name" value="GH-type_carb-bd"/>
</dbReference>
<dbReference type="AlphaFoldDB" id="A0A1G6G9Q9"/>
<dbReference type="Proteomes" id="UP000183670">
    <property type="component" value="Unassembled WGS sequence"/>
</dbReference>
<accession>A0A1G6G9Q9</accession>
<feature type="chain" id="PRO_5010197760" evidence="6">
    <location>
        <begin position="21"/>
        <end position="657"/>
    </location>
</feature>
<evidence type="ECO:0000256" key="3">
    <source>
        <dbReference type="ARBA" id="ARBA00022801"/>
    </source>
</evidence>
<keyword evidence="4" id="KW-0106">Calcium</keyword>
<keyword evidence="6" id="KW-0732">Signal</keyword>
<dbReference type="Pfam" id="PF14508">
    <property type="entry name" value="GH97_N"/>
    <property type="match status" value="1"/>
</dbReference>
<dbReference type="InterPro" id="IPR017853">
    <property type="entry name" value="GH"/>
</dbReference>
<dbReference type="PANTHER" id="PTHR35803">
    <property type="entry name" value="GLUCAN 1,4-ALPHA-GLUCOSIDASE SUSB-RELATED"/>
    <property type="match status" value="1"/>
</dbReference>
<evidence type="ECO:0000259" key="7">
    <source>
        <dbReference type="Pfam" id="PF10566"/>
    </source>
</evidence>
<dbReference type="RefSeq" id="WP_074559361.1">
    <property type="nucleotide sequence ID" value="NZ_CAKJYS010000002.1"/>
</dbReference>
<comment type="subunit">
    <text evidence="2">Monomer.</text>
</comment>
<feature type="domain" description="Glycosyl-hydrolase 97 N-terminal" evidence="8">
    <location>
        <begin position="25"/>
        <end position="289"/>
    </location>
</feature>
<feature type="domain" description="Glycosyl-hydrolase 97 C-terminal oligomerisation" evidence="9">
    <location>
        <begin position="559"/>
        <end position="653"/>
    </location>
</feature>
<evidence type="ECO:0000259" key="8">
    <source>
        <dbReference type="Pfam" id="PF14508"/>
    </source>
</evidence>
<dbReference type="InterPro" id="IPR013780">
    <property type="entry name" value="Glyco_hydro_b"/>
</dbReference>
<dbReference type="Gene3D" id="2.60.40.1180">
    <property type="entry name" value="Golgi alpha-mannosidase II"/>
    <property type="match status" value="1"/>
</dbReference>
<dbReference type="Pfam" id="PF10566">
    <property type="entry name" value="Glyco_hydro_97"/>
    <property type="match status" value="1"/>
</dbReference>
<evidence type="ECO:0000256" key="4">
    <source>
        <dbReference type="ARBA" id="ARBA00022837"/>
    </source>
</evidence>
<keyword evidence="3" id="KW-0378">Hydrolase</keyword>
<dbReference type="InterPro" id="IPR013785">
    <property type="entry name" value="Aldolase_TIM"/>
</dbReference>
<proteinExistence type="predicted"/>
<dbReference type="InterPro" id="IPR029483">
    <property type="entry name" value="GH97_C"/>
</dbReference>
<feature type="signal peptide" evidence="6">
    <location>
        <begin position="1"/>
        <end position="20"/>
    </location>
</feature>
<protein>
    <submittedName>
        <fullName evidence="10">Alpha-glucosidase</fullName>
    </submittedName>
</protein>
<dbReference type="SUPFAM" id="SSF51445">
    <property type="entry name" value="(Trans)glycosidases"/>
    <property type="match status" value="1"/>
</dbReference>
<dbReference type="EMBL" id="FMYE01000048">
    <property type="protein sequence ID" value="SDB78711.1"/>
    <property type="molecule type" value="Genomic_DNA"/>
</dbReference>
<keyword evidence="5" id="KW-0326">Glycosidase</keyword>
<feature type="domain" description="Glycosyl-hydrolase 97 catalytic" evidence="7">
    <location>
        <begin position="307"/>
        <end position="460"/>
    </location>
</feature>
<dbReference type="Pfam" id="PF14509">
    <property type="entry name" value="GH97_C"/>
    <property type="match status" value="1"/>
</dbReference>
<dbReference type="InterPro" id="IPR019563">
    <property type="entry name" value="GH97_catalytic"/>
</dbReference>
<evidence type="ECO:0000256" key="5">
    <source>
        <dbReference type="ARBA" id="ARBA00023295"/>
    </source>
</evidence>
<reference evidence="10 11" key="1">
    <citation type="submission" date="2016-10" db="EMBL/GenBank/DDBJ databases">
        <authorList>
            <person name="de Groot N.N."/>
        </authorList>
    </citation>
    <scope>NUCLEOTIDE SEQUENCE [LARGE SCALE GENOMIC DNA]</scope>
    <source>
        <strain evidence="10 11">NLAE-zl-C500</strain>
    </source>
</reference>
<dbReference type="PANTHER" id="PTHR35803:SF2">
    <property type="entry name" value="RETAINING ALPHA-GALACTOSIDASE"/>
    <property type="match status" value="1"/>
</dbReference>
<gene>
    <name evidence="10" type="ORF">SAMN05192581_104810</name>
</gene>
<dbReference type="Gene3D" id="3.20.20.70">
    <property type="entry name" value="Aldolase class I"/>
    <property type="match status" value="1"/>
</dbReference>
<evidence type="ECO:0000313" key="10">
    <source>
        <dbReference type="EMBL" id="SDB78711.1"/>
    </source>
</evidence>
<organism evidence="10 11">
    <name type="scientific">Bacteroides ovatus</name>
    <dbReference type="NCBI Taxonomy" id="28116"/>
    <lineage>
        <taxon>Bacteria</taxon>
        <taxon>Pseudomonadati</taxon>
        <taxon>Bacteroidota</taxon>
        <taxon>Bacteroidia</taxon>
        <taxon>Bacteroidales</taxon>
        <taxon>Bacteroidaceae</taxon>
        <taxon>Bacteroides</taxon>
    </lineage>
</organism>
<evidence type="ECO:0000259" key="9">
    <source>
        <dbReference type="Pfam" id="PF14509"/>
    </source>
</evidence>
<evidence type="ECO:0000256" key="1">
    <source>
        <dbReference type="ARBA" id="ARBA00001913"/>
    </source>
</evidence>
<dbReference type="GO" id="GO:0030246">
    <property type="term" value="F:carbohydrate binding"/>
    <property type="evidence" value="ECO:0007669"/>
    <property type="project" value="InterPro"/>
</dbReference>
<sequence length="657" mass="74786">MKRVLILLHIILCTCIVIQAKNYTVSSPDGKIKVTVTAGKLLSWSIDYNGERILNPSLMQMDIEGQTEQPGVNPKVIKAKTLKVNSEQTAVIPLKQRIIKDQYNQLTLTCKGNYAIVFRVYNNGAAYRFETSLKQPKVIINTETIEQNWTEGCKLYWPREKNQEYLTHCEAIFDELNISSLTKDMKGYLPIYLSTPKGTKVVIMESDLFDYPNLFLTGDRNNTLSGEFPPVVLKSALKEGADRDEVLLEKASYIAETEGTRTFPWRVLMINEDDKAVIENNLVYQLASPSVTQDTDWIKPGKISWDWWSTLNVYGVDFKAGVNTDTYKYFIDFASKYGIEYILLDEGWSAGTWNIKEPIPGLDIPELVRYGKERNVGLVLWTLWNPLDKELDEILDVYEKWGIKGIKVDFMQRSDQYMVNFYERVGKAAMDRKLLVDFHGSFKPSGLQKKYPNVMTFEGVLGLEHDKDSRDINPVHDLILPFTRMVAGPMDYTPGAVNNATAEDFYINFVHPISLGTRAHQAALYVVYESPLQMLADSPSNYYKAPEFASFISRIPTIWEDTKAITAKIGEQLVIARKNGKNWYLAGLTDWNARNIEVKLDFLEASKYKMEIFKDGVNADVYASDYKTEEVMVSKDELINIIMAKGGGWAAILTPVE</sequence>
<evidence type="ECO:0000256" key="6">
    <source>
        <dbReference type="SAM" id="SignalP"/>
    </source>
</evidence>
<dbReference type="InterPro" id="IPR052720">
    <property type="entry name" value="Glycosyl_hydrolase_97"/>
</dbReference>
<dbReference type="GO" id="GO:0016798">
    <property type="term" value="F:hydrolase activity, acting on glycosyl bonds"/>
    <property type="evidence" value="ECO:0007669"/>
    <property type="project" value="UniProtKB-KW"/>
</dbReference>